<sequence>MKERSIWLNAKLGEISREIKPGYPSGKHNSVGNGKLHFRPYNISNEGEVNLTQTKFVPLKNEDYYLKSQDIIFNNTNSPELLGKTCIINKDTDWVYSNHMTRIRLKPRFDPRFYARYLHYLKYTGFYKVNCSNHVNQASIASGFLNQNLEVPICPLPEQRAIVSKIEQLFSELDNGIANLKLAQEQLKVYRQAVLKKAFEGYVKVPFSDLVKSSQNGISKRSGKEGSEFKVLRLADISNLEIDYSSPRCIRLTSSEINKYKLFKDDLVCIRVNGSKNLVGRLIITSKKDDLNNWAFCDHFIRFSLDLSNTVPKYYYYYFQTMEVRQYVHENMVSSAGQNTVSQSTIKSILVPFCSLPEQQVIVQEIETRLSVCDKIEQDIETNLERAEALRQSILKKAFEGKLLNEKELAEVRGAEDWEPAEVLLERIKAEKVGNRKKRKQTTEKQKNIIQEDKGLIQQATLQAFEQIDK</sequence>
<evidence type="ECO:0000256" key="1">
    <source>
        <dbReference type="ARBA" id="ARBA00010923"/>
    </source>
</evidence>
<dbReference type="KEGG" id="mby:MSBRM_0375"/>
<dbReference type="Proteomes" id="UP000033033">
    <property type="component" value="Chromosome"/>
</dbReference>
<keyword evidence="5" id="KW-0378">Hydrolase</keyword>
<organism evidence="5 6">
    <name type="scientific">Methanosarcina barkeri MS</name>
    <dbReference type="NCBI Taxonomy" id="1434108"/>
    <lineage>
        <taxon>Archaea</taxon>
        <taxon>Methanobacteriati</taxon>
        <taxon>Methanobacteriota</taxon>
        <taxon>Stenosarchaea group</taxon>
        <taxon>Methanomicrobia</taxon>
        <taxon>Methanosarcinales</taxon>
        <taxon>Methanosarcinaceae</taxon>
        <taxon>Methanosarcina</taxon>
    </lineage>
</organism>
<evidence type="ECO:0000313" key="6">
    <source>
        <dbReference type="Proteomes" id="UP000033033"/>
    </source>
</evidence>
<reference evidence="5 6" key="1">
    <citation type="submission" date="2014-07" db="EMBL/GenBank/DDBJ databases">
        <title>Methanogenic archaea and the global carbon cycle.</title>
        <authorList>
            <person name="Henriksen J.R."/>
            <person name="Luke J."/>
            <person name="Reinhart S."/>
            <person name="Benedict M.N."/>
            <person name="Youngblut N.D."/>
            <person name="Metcalf M.E."/>
            <person name="Whitaker R.J."/>
            <person name="Metcalf W.W."/>
        </authorList>
    </citation>
    <scope>NUCLEOTIDE SEQUENCE [LARGE SCALE GENOMIC DNA]</scope>
    <source>
        <strain evidence="5 6">MS</strain>
    </source>
</reference>
<evidence type="ECO:0000259" key="4">
    <source>
        <dbReference type="Pfam" id="PF01420"/>
    </source>
</evidence>
<dbReference type="GeneID" id="42569619"/>
<dbReference type="EC" id="3.1.21.3" evidence="5"/>
<dbReference type="RefSeq" id="WP_052712653.1">
    <property type="nucleotide sequence ID" value="NZ_CP009528.1"/>
</dbReference>
<dbReference type="GO" id="GO:0003677">
    <property type="term" value="F:DNA binding"/>
    <property type="evidence" value="ECO:0007669"/>
    <property type="project" value="UniProtKB-KW"/>
</dbReference>
<dbReference type="Gene3D" id="3.90.220.20">
    <property type="entry name" value="DNA methylase specificity domains"/>
    <property type="match status" value="2"/>
</dbReference>
<keyword evidence="6" id="KW-1185">Reference proteome</keyword>
<dbReference type="InterPro" id="IPR044946">
    <property type="entry name" value="Restrct_endonuc_typeI_TRD_sf"/>
</dbReference>
<dbReference type="EMBL" id="CP009528">
    <property type="protein sequence ID" value="AKB53373.1"/>
    <property type="molecule type" value="Genomic_DNA"/>
</dbReference>
<keyword evidence="3" id="KW-0238">DNA-binding</keyword>
<dbReference type="Pfam" id="PF01420">
    <property type="entry name" value="Methylase_S"/>
    <property type="match status" value="2"/>
</dbReference>
<comment type="similarity">
    <text evidence="1">Belongs to the type-I restriction system S methylase family.</text>
</comment>
<dbReference type="HOGENOM" id="CLU_021095_10_2_2"/>
<dbReference type="AlphaFoldDB" id="A0A0E3QSE9"/>
<dbReference type="SUPFAM" id="SSF116734">
    <property type="entry name" value="DNA methylase specificity domain"/>
    <property type="match status" value="2"/>
</dbReference>
<dbReference type="PANTHER" id="PTHR43140:SF1">
    <property type="entry name" value="TYPE I RESTRICTION ENZYME ECOKI SPECIFICITY SUBUNIT"/>
    <property type="match status" value="1"/>
</dbReference>
<dbReference type="GO" id="GO:0009307">
    <property type="term" value="P:DNA restriction-modification system"/>
    <property type="evidence" value="ECO:0007669"/>
    <property type="project" value="UniProtKB-KW"/>
</dbReference>
<dbReference type="GO" id="GO:0009035">
    <property type="term" value="F:type I site-specific deoxyribonuclease activity"/>
    <property type="evidence" value="ECO:0007669"/>
    <property type="project" value="UniProtKB-EC"/>
</dbReference>
<protein>
    <submittedName>
        <fullName evidence="5">Type I restriction-modification system, specificity subunit S</fullName>
        <ecNumber evidence="5">3.1.21.3</ecNumber>
    </submittedName>
</protein>
<dbReference type="InterPro" id="IPR051212">
    <property type="entry name" value="Type-I_RE_S_subunit"/>
</dbReference>
<gene>
    <name evidence="5" type="ORF">MSBRM_0375</name>
</gene>
<evidence type="ECO:0000313" key="5">
    <source>
        <dbReference type="EMBL" id="AKB53373.1"/>
    </source>
</evidence>
<dbReference type="REBASE" id="109378">
    <property type="entry name" value="S.MbaMSORF376P"/>
</dbReference>
<feature type="domain" description="Type I restriction modification DNA specificity" evidence="4">
    <location>
        <begin position="9"/>
        <end position="179"/>
    </location>
</feature>
<feature type="domain" description="Type I restriction modification DNA specificity" evidence="4">
    <location>
        <begin position="205"/>
        <end position="386"/>
    </location>
</feature>
<dbReference type="PATRIC" id="fig|1434108.4.peg.435"/>
<keyword evidence="2" id="KW-0680">Restriction system</keyword>
<proteinExistence type="inferred from homology"/>
<name>A0A0E3QSE9_METBA</name>
<dbReference type="STRING" id="1434108.MSBRM_0375"/>
<dbReference type="InterPro" id="IPR000055">
    <property type="entry name" value="Restrct_endonuc_typeI_TRD"/>
</dbReference>
<accession>A0A0E3QSE9</accession>
<evidence type="ECO:0000256" key="3">
    <source>
        <dbReference type="ARBA" id="ARBA00023125"/>
    </source>
</evidence>
<dbReference type="PANTHER" id="PTHR43140">
    <property type="entry name" value="TYPE-1 RESTRICTION ENZYME ECOKI SPECIFICITY PROTEIN"/>
    <property type="match status" value="1"/>
</dbReference>
<evidence type="ECO:0000256" key="2">
    <source>
        <dbReference type="ARBA" id="ARBA00022747"/>
    </source>
</evidence>